<organism evidence="1">
    <name type="scientific">Brassica campestris</name>
    <name type="common">Field mustard</name>
    <dbReference type="NCBI Taxonomy" id="3711"/>
    <lineage>
        <taxon>Eukaryota</taxon>
        <taxon>Viridiplantae</taxon>
        <taxon>Streptophyta</taxon>
        <taxon>Embryophyta</taxon>
        <taxon>Tracheophyta</taxon>
        <taxon>Spermatophyta</taxon>
        <taxon>Magnoliopsida</taxon>
        <taxon>eudicotyledons</taxon>
        <taxon>Gunneridae</taxon>
        <taxon>Pentapetalae</taxon>
        <taxon>rosids</taxon>
        <taxon>malvids</taxon>
        <taxon>Brassicales</taxon>
        <taxon>Brassicaceae</taxon>
        <taxon>Brassiceae</taxon>
        <taxon>Brassica</taxon>
    </lineage>
</organism>
<gene>
    <name evidence="1" type="ORF">BRAA05T21261Z</name>
</gene>
<evidence type="ECO:0000313" key="1">
    <source>
        <dbReference type="EMBL" id="VDC71547.1"/>
    </source>
</evidence>
<proteinExistence type="predicted"/>
<dbReference type="AlphaFoldDB" id="A0A3P5YUX6"/>
<name>A0A3P5YUX6_BRACM</name>
<reference evidence="1" key="1">
    <citation type="submission" date="2018-11" db="EMBL/GenBank/DDBJ databases">
        <authorList>
            <consortium name="Genoscope - CEA"/>
            <person name="William W."/>
        </authorList>
    </citation>
    <scope>NUCLEOTIDE SEQUENCE</scope>
</reference>
<dbReference type="EMBL" id="LR031570">
    <property type="protein sequence ID" value="VDC71547.1"/>
    <property type="molecule type" value="Genomic_DNA"/>
</dbReference>
<accession>A0A3P5YUX6</accession>
<protein>
    <submittedName>
        <fullName evidence="1">Uncharacterized protein</fullName>
    </submittedName>
</protein>
<sequence>MISFTVFDFVYVCWCITVTVQCFTVTDTVKLNV</sequence>